<dbReference type="Pfam" id="PF08808">
    <property type="entry name" value="RES"/>
    <property type="match status" value="1"/>
</dbReference>
<organism evidence="2 3">
    <name type="scientific">Sphingomonas prati</name>
    <dbReference type="NCBI Taxonomy" id="1843237"/>
    <lineage>
        <taxon>Bacteria</taxon>
        <taxon>Pseudomonadati</taxon>
        <taxon>Pseudomonadota</taxon>
        <taxon>Alphaproteobacteria</taxon>
        <taxon>Sphingomonadales</taxon>
        <taxon>Sphingomonadaceae</taxon>
        <taxon>Sphingomonas</taxon>
    </lineage>
</organism>
<dbReference type="AlphaFoldDB" id="A0A7W9BQI9"/>
<evidence type="ECO:0000259" key="1">
    <source>
        <dbReference type="SMART" id="SM00953"/>
    </source>
</evidence>
<accession>A0A7W9BQI9</accession>
<dbReference type="InterPro" id="IPR041206">
    <property type="entry name" value="HEPN/RES_NTD1"/>
</dbReference>
<proteinExistence type="predicted"/>
<name>A0A7W9BQI9_9SPHN</name>
<dbReference type="EMBL" id="JACIJR010000002">
    <property type="protein sequence ID" value="MBB5728316.1"/>
    <property type="molecule type" value="Genomic_DNA"/>
</dbReference>
<comment type="caution">
    <text evidence="2">The sequence shown here is derived from an EMBL/GenBank/DDBJ whole genome shotgun (WGS) entry which is preliminary data.</text>
</comment>
<feature type="domain" description="RES" evidence="1">
    <location>
        <begin position="230"/>
        <end position="383"/>
    </location>
</feature>
<reference evidence="2 3" key="1">
    <citation type="submission" date="2020-08" db="EMBL/GenBank/DDBJ databases">
        <title>Genomic Encyclopedia of Type Strains, Phase IV (KMG-IV): sequencing the most valuable type-strain genomes for metagenomic binning, comparative biology and taxonomic classification.</title>
        <authorList>
            <person name="Goeker M."/>
        </authorList>
    </citation>
    <scope>NUCLEOTIDE SEQUENCE [LARGE SCALE GENOMIC DNA]</scope>
    <source>
        <strain evidence="2 3">DSM 103336</strain>
    </source>
</reference>
<dbReference type="Pfam" id="PF18870">
    <property type="entry name" value="HEPN_RES_NTD1"/>
    <property type="match status" value="1"/>
</dbReference>
<dbReference type="OrthoDB" id="648213at2"/>
<dbReference type="SMART" id="SM00953">
    <property type="entry name" value="RES"/>
    <property type="match status" value="1"/>
</dbReference>
<evidence type="ECO:0000313" key="2">
    <source>
        <dbReference type="EMBL" id="MBB5728316.1"/>
    </source>
</evidence>
<sequence>MSIMMDERRIRPEGADGRRVCSNCFADPHLKQEIERQADSHACDYCGAKGEAVRAAPLEDVAEYMLMQIDTEYASADQSLPNDPETKDRMFPEDEFDTAELLENHIELELPNDDGALMSHLAETLPEQDWCLLNPLGTPEGEAIGNSWAAFKQVIKHRRRFFFLAQPDRALERDLAWGEAAYEIPELLERIAKFAKTHGMLTAMPAGTAWIRCQEMGEGESTFGPRRMGPPPYGFATLPNRMSPAGVPMFYGAETRETALAEVAEEPGRFAAGRFAAQRDVIVLDVRAAPPVPSLFDSEHARDRSIAMFMHSFIADFQAPIDRKRLPHVDYLPTQIITEYFRTMVLFDDAPIEGVIYASTKDGGNAVVLFAENEDVVDDDAEADDLHDPWLAMTAYEELTFDTKTGAIAQG</sequence>
<protein>
    <recommendedName>
        <fullName evidence="1">RES domain-containing protein</fullName>
    </recommendedName>
</protein>
<keyword evidence="3" id="KW-1185">Reference proteome</keyword>
<evidence type="ECO:0000313" key="3">
    <source>
        <dbReference type="Proteomes" id="UP000546701"/>
    </source>
</evidence>
<dbReference type="InterPro" id="IPR014914">
    <property type="entry name" value="RES_dom"/>
</dbReference>
<gene>
    <name evidence="2" type="ORF">FHS99_000786</name>
</gene>
<dbReference type="Proteomes" id="UP000546701">
    <property type="component" value="Unassembled WGS sequence"/>
</dbReference>